<comment type="caution">
    <text evidence="1">The sequence shown here is derived from an EMBL/GenBank/DDBJ whole genome shotgun (WGS) entry which is preliminary data.</text>
</comment>
<dbReference type="GeneID" id="81599949"/>
<reference evidence="1" key="1">
    <citation type="submission" date="2022-12" db="EMBL/GenBank/DDBJ databases">
        <authorList>
            <person name="Petersen C."/>
        </authorList>
    </citation>
    <scope>NUCLEOTIDE SEQUENCE</scope>
    <source>
        <strain evidence="1">IBT 16125</strain>
    </source>
</reference>
<dbReference type="AlphaFoldDB" id="A0AAD6G2R8"/>
<gene>
    <name evidence="1" type="ORF">N7458_006324</name>
</gene>
<keyword evidence="2" id="KW-1185">Reference proteome</keyword>
<evidence type="ECO:0000313" key="1">
    <source>
        <dbReference type="EMBL" id="KAJ5449875.1"/>
    </source>
</evidence>
<reference evidence="1" key="2">
    <citation type="journal article" date="2023" name="IMA Fungus">
        <title>Comparative genomic study of the Penicillium genus elucidates a diverse pangenome and 15 lateral gene transfer events.</title>
        <authorList>
            <person name="Petersen C."/>
            <person name="Sorensen T."/>
            <person name="Nielsen M.R."/>
            <person name="Sondergaard T.E."/>
            <person name="Sorensen J.L."/>
            <person name="Fitzpatrick D.A."/>
            <person name="Frisvad J.C."/>
            <person name="Nielsen K.L."/>
        </authorList>
    </citation>
    <scope>NUCLEOTIDE SEQUENCE</scope>
    <source>
        <strain evidence="1">IBT 16125</strain>
    </source>
</reference>
<proteinExistence type="predicted"/>
<name>A0AAD6G2R8_9EURO</name>
<dbReference type="EMBL" id="JAPVEA010000006">
    <property type="protein sequence ID" value="KAJ5449875.1"/>
    <property type="molecule type" value="Genomic_DNA"/>
</dbReference>
<sequence>MTGIWERVFQKEIIFGARSGADFVVAAYEGAGVLGQIEDLGGGAAKRYWQGAASWILMCMSFQSAEVESHIQLWVCSDLERVVSFIEG</sequence>
<organism evidence="1 2">
    <name type="scientific">Penicillium daleae</name>
    <dbReference type="NCBI Taxonomy" id="63821"/>
    <lineage>
        <taxon>Eukaryota</taxon>
        <taxon>Fungi</taxon>
        <taxon>Dikarya</taxon>
        <taxon>Ascomycota</taxon>
        <taxon>Pezizomycotina</taxon>
        <taxon>Eurotiomycetes</taxon>
        <taxon>Eurotiomycetidae</taxon>
        <taxon>Eurotiales</taxon>
        <taxon>Aspergillaceae</taxon>
        <taxon>Penicillium</taxon>
    </lineage>
</organism>
<dbReference type="Proteomes" id="UP001213681">
    <property type="component" value="Unassembled WGS sequence"/>
</dbReference>
<dbReference type="RefSeq" id="XP_056765410.1">
    <property type="nucleotide sequence ID" value="XM_056909706.1"/>
</dbReference>
<protein>
    <submittedName>
        <fullName evidence="1">Uncharacterized protein</fullName>
    </submittedName>
</protein>
<evidence type="ECO:0000313" key="2">
    <source>
        <dbReference type="Proteomes" id="UP001213681"/>
    </source>
</evidence>
<accession>A0AAD6G2R8</accession>